<protein>
    <submittedName>
        <fullName evidence="1">Uncharacterized protein</fullName>
    </submittedName>
</protein>
<sequence length="167" mass="18166">MAKGRHPQGYEGGAHEFSKDVTGDWAEPVSIFARLSPHVLLPLEDYAALLQANATHASKGVWSSSSRLVTLQRKGTLRGLRLTLICAPNTRPLPSAFDGSGRLVSYHGAVEDRTTEERLDSAYAPRGAMSWHVRPRSPHLSLARSLALGRCIRALPATARAETMGDR</sequence>
<proteinExistence type="predicted"/>
<evidence type="ECO:0000313" key="1">
    <source>
        <dbReference type="EMBL" id="KAJ7664140.1"/>
    </source>
</evidence>
<gene>
    <name evidence="1" type="ORF">B0H17DRAFT_1336778</name>
</gene>
<name>A0AAD7G6C5_MYCRO</name>
<reference evidence="1" key="1">
    <citation type="submission" date="2023-03" db="EMBL/GenBank/DDBJ databases">
        <title>Massive genome expansion in bonnet fungi (Mycena s.s.) driven by repeated elements and novel gene families across ecological guilds.</title>
        <authorList>
            <consortium name="Lawrence Berkeley National Laboratory"/>
            <person name="Harder C.B."/>
            <person name="Miyauchi S."/>
            <person name="Viragh M."/>
            <person name="Kuo A."/>
            <person name="Thoen E."/>
            <person name="Andreopoulos B."/>
            <person name="Lu D."/>
            <person name="Skrede I."/>
            <person name="Drula E."/>
            <person name="Henrissat B."/>
            <person name="Morin E."/>
            <person name="Kohler A."/>
            <person name="Barry K."/>
            <person name="LaButti K."/>
            <person name="Morin E."/>
            <person name="Salamov A."/>
            <person name="Lipzen A."/>
            <person name="Mereny Z."/>
            <person name="Hegedus B."/>
            <person name="Baldrian P."/>
            <person name="Stursova M."/>
            <person name="Weitz H."/>
            <person name="Taylor A."/>
            <person name="Grigoriev I.V."/>
            <person name="Nagy L.G."/>
            <person name="Martin F."/>
            <person name="Kauserud H."/>
        </authorList>
    </citation>
    <scope>NUCLEOTIDE SEQUENCE</scope>
    <source>
        <strain evidence="1">CBHHK067</strain>
    </source>
</reference>
<dbReference type="AlphaFoldDB" id="A0AAD7G6C5"/>
<accession>A0AAD7G6C5</accession>
<dbReference type="Proteomes" id="UP001221757">
    <property type="component" value="Unassembled WGS sequence"/>
</dbReference>
<dbReference type="EMBL" id="JARKIE010000226">
    <property type="protein sequence ID" value="KAJ7664140.1"/>
    <property type="molecule type" value="Genomic_DNA"/>
</dbReference>
<evidence type="ECO:0000313" key="2">
    <source>
        <dbReference type="Proteomes" id="UP001221757"/>
    </source>
</evidence>
<comment type="caution">
    <text evidence="1">The sequence shown here is derived from an EMBL/GenBank/DDBJ whole genome shotgun (WGS) entry which is preliminary data.</text>
</comment>
<organism evidence="1 2">
    <name type="scientific">Mycena rosella</name>
    <name type="common">Pink bonnet</name>
    <name type="synonym">Agaricus rosellus</name>
    <dbReference type="NCBI Taxonomy" id="1033263"/>
    <lineage>
        <taxon>Eukaryota</taxon>
        <taxon>Fungi</taxon>
        <taxon>Dikarya</taxon>
        <taxon>Basidiomycota</taxon>
        <taxon>Agaricomycotina</taxon>
        <taxon>Agaricomycetes</taxon>
        <taxon>Agaricomycetidae</taxon>
        <taxon>Agaricales</taxon>
        <taxon>Marasmiineae</taxon>
        <taxon>Mycenaceae</taxon>
        <taxon>Mycena</taxon>
    </lineage>
</organism>
<keyword evidence="2" id="KW-1185">Reference proteome</keyword>